<dbReference type="Proteomes" id="UP000199681">
    <property type="component" value="Unassembled WGS sequence"/>
</dbReference>
<dbReference type="InterPro" id="IPR006311">
    <property type="entry name" value="TAT_signal"/>
</dbReference>
<dbReference type="InterPro" id="IPR002591">
    <property type="entry name" value="Phosphodiest/P_Trfase"/>
</dbReference>
<dbReference type="InterPro" id="IPR017850">
    <property type="entry name" value="Alkaline_phosphatase_core_sf"/>
</dbReference>
<accession>A0ABY1ED48</accession>
<protein>
    <submittedName>
        <fullName evidence="1">Predicted pyrophosphatase or phosphodiesterase, AlkP superfamily</fullName>
    </submittedName>
</protein>
<keyword evidence="2" id="KW-1185">Reference proteome</keyword>
<comment type="caution">
    <text evidence="1">The sequence shown here is derived from an EMBL/GenBank/DDBJ whole genome shotgun (WGS) entry which is preliminary data.</text>
</comment>
<dbReference type="PROSITE" id="PS51318">
    <property type="entry name" value="TAT"/>
    <property type="match status" value="1"/>
</dbReference>
<evidence type="ECO:0000313" key="2">
    <source>
        <dbReference type="Proteomes" id="UP000199681"/>
    </source>
</evidence>
<proteinExistence type="predicted"/>
<sequence>MSGLDSLTAVSQADGIANRRTFLKIAVGAGAAVVLSAAPGAAWAATSAAADPRAPAARTRVYVLVIDGCRPDEITPELTPRLHALRTQGVNFPAARSLPIMETIPNHVMMMTGVRPDRSGVPANAVYDRAEGVVRNLDRPSDLRFPTVLERLRTGGLTTGSVLSKEYLFGIFGERATYRWEPAPLVPVSGHAPDQFTMDALIAMVTASDPDLVFANFGDIDRFGHSDETGSSVKIARTASLARSDSQIGRFVDHLVTVGLWESSVIMVLADHSMDWSIPSNLISIDLILQDHPELREQVVIGQNGGADLVYWVGSDAGRAAGLAEVRALVTAHEGVLAVHEPAELRLGANAGNLVAYCRAGWRFSDPGVLSNPIPGNHGHPTTEPIPFFISGGSPRVRTGITLSDPARTMDVAPTVAAFFGLAAPAGGYDGVDRAVAFTSV</sequence>
<dbReference type="EMBL" id="FOPW01000006">
    <property type="protein sequence ID" value="SFH48706.1"/>
    <property type="molecule type" value="Genomic_DNA"/>
</dbReference>
<reference evidence="1 2" key="1">
    <citation type="submission" date="2016-10" db="EMBL/GenBank/DDBJ databases">
        <authorList>
            <person name="Varghese N."/>
            <person name="Submissions S."/>
        </authorList>
    </citation>
    <scope>NUCLEOTIDE SEQUENCE [LARGE SCALE GENOMIC DNA]</scope>
    <source>
        <strain evidence="1 2">GMCC 1.11211</strain>
    </source>
</reference>
<dbReference type="PANTHER" id="PTHR10151:SF120">
    <property type="entry name" value="BIS(5'-ADENOSYL)-TRIPHOSPHATASE"/>
    <property type="match status" value="1"/>
</dbReference>
<dbReference type="PANTHER" id="PTHR10151">
    <property type="entry name" value="ECTONUCLEOTIDE PYROPHOSPHATASE/PHOSPHODIESTERASE"/>
    <property type="match status" value="1"/>
</dbReference>
<organism evidence="1 2">
    <name type="scientific">Cryobacterium levicorallinum</name>
    <dbReference type="NCBI Taxonomy" id="995038"/>
    <lineage>
        <taxon>Bacteria</taxon>
        <taxon>Bacillati</taxon>
        <taxon>Actinomycetota</taxon>
        <taxon>Actinomycetes</taxon>
        <taxon>Micrococcales</taxon>
        <taxon>Microbacteriaceae</taxon>
        <taxon>Cryobacterium</taxon>
    </lineage>
</organism>
<dbReference type="Gene3D" id="3.40.720.10">
    <property type="entry name" value="Alkaline Phosphatase, subunit A"/>
    <property type="match status" value="2"/>
</dbReference>
<gene>
    <name evidence="1" type="ORF">SAMN05216274_106112</name>
</gene>
<dbReference type="Pfam" id="PF01663">
    <property type="entry name" value="Phosphodiest"/>
    <property type="match status" value="1"/>
</dbReference>
<dbReference type="SUPFAM" id="SSF53649">
    <property type="entry name" value="Alkaline phosphatase-like"/>
    <property type="match status" value="1"/>
</dbReference>
<evidence type="ECO:0000313" key="1">
    <source>
        <dbReference type="EMBL" id="SFH48706.1"/>
    </source>
</evidence>
<name>A0ABY1ED48_9MICO</name>